<dbReference type="InterPro" id="IPR009057">
    <property type="entry name" value="Homeodomain-like_sf"/>
</dbReference>
<feature type="domain" description="HTH araC/xylS-type" evidence="4">
    <location>
        <begin position="166"/>
        <end position="263"/>
    </location>
</feature>
<dbReference type="InterPro" id="IPR018060">
    <property type="entry name" value="HTH_AraC"/>
</dbReference>
<dbReference type="PROSITE" id="PS00041">
    <property type="entry name" value="HTH_ARAC_FAMILY_1"/>
    <property type="match status" value="1"/>
</dbReference>
<dbReference type="GO" id="GO:0009893">
    <property type="term" value="P:positive regulation of metabolic process"/>
    <property type="evidence" value="ECO:0007669"/>
    <property type="project" value="UniProtKB-ARBA"/>
</dbReference>
<keyword evidence="1" id="KW-0805">Transcription regulation</keyword>
<dbReference type="SUPFAM" id="SSF46689">
    <property type="entry name" value="Homeodomain-like"/>
    <property type="match status" value="1"/>
</dbReference>
<evidence type="ECO:0000313" key="5">
    <source>
        <dbReference type="EMBL" id="MDR6232422.1"/>
    </source>
</evidence>
<dbReference type="PROSITE" id="PS01124">
    <property type="entry name" value="HTH_ARAC_FAMILY_2"/>
    <property type="match status" value="1"/>
</dbReference>
<accession>A0AAJ2EUB0</accession>
<dbReference type="PANTHER" id="PTHR43280">
    <property type="entry name" value="ARAC-FAMILY TRANSCRIPTIONAL REGULATOR"/>
    <property type="match status" value="1"/>
</dbReference>
<dbReference type="GO" id="GO:0043565">
    <property type="term" value="F:sequence-specific DNA binding"/>
    <property type="evidence" value="ECO:0007669"/>
    <property type="project" value="InterPro"/>
</dbReference>
<evidence type="ECO:0000256" key="2">
    <source>
        <dbReference type="ARBA" id="ARBA00023125"/>
    </source>
</evidence>
<dbReference type="PRINTS" id="PR00032">
    <property type="entry name" value="HTHARAC"/>
</dbReference>
<dbReference type="RefSeq" id="WP_309754202.1">
    <property type="nucleotide sequence ID" value="NZ_JAVJAF010000001.1"/>
</dbReference>
<gene>
    <name evidence="5" type="ORF">QE440_000163</name>
</gene>
<dbReference type="Gene3D" id="1.10.10.60">
    <property type="entry name" value="Homeodomain-like"/>
    <property type="match status" value="1"/>
</dbReference>
<dbReference type="SMART" id="SM00342">
    <property type="entry name" value="HTH_ARAC"/>
    <property type="match status" value="1"/>
</dbReference>
<dbReference type="Proteomes" id="UP001268036">
    <property type="component" value="Unassembled WGS sequence"/>
</dbReference>
<dbReference type="PANTHER" id="PTHR43280:SF33">
    <property type="entry name" value="HTH-TYPE TRANSCRIPTIONAL REGULATOR APPY-RELATED"/>
    <property type="match status" value="1"/>
</dbReference>
<sequence length="267" mass="30567">MKDLIDLVKNVLLEGRSLPFSVYASLREQRILNAPIARPLLIFVLAGVKKLGKEDEIVCPTGTFLFLSNNSDIDMRNIPGDEYFALLIEFDFSDFDQFKSKRGNARRYFQGEIDVVLGEALRQFVEWSIFSPQELFHFRRKELLQLLYLSGYEDVSTIVGYPSLSHQLHEIISENISDDWSVERLAGRLSVSESTLRRKLKAEDSSIKFIVNRARLGHGLFLVQTTMEPIGNIANHCGFQSQSRFTDKFKKLFGITPSELRKTRLPG</sequence>
<evidence type="ECO:0000256" key="3">
    <source>
        <dbReference type="ARBA" id="ARBA00023163"/>
    </source>
</evidence>
<proteinExistence type="predicted"/>
<protein>
    <submittedName>
        <fullName evidence="5">AraC-like DNA-binding protein</fullName>
    </submittedName>
</protein>
<evidence type="ECO:0000259" key="4">
    <source>
        <dbReference type="PROSITE" id="PS01124"/>
    </source>
</evidence>
<evidence type="ECO:0000313" key="6">
    <source>
        <dbReference type="Proteomes" id="UP001268036"/>
    </source>
</evidence>
<dbReference type="Pfam" id="PF12833">
    <property type="entry name" value="HTH_18"/>
    <property type="match status" value="1"/>
</dbReference>
<keyword evidence="3" id="KW-0804">Transcription</keyword>
<dbReference type="AlphaFoldDB" id="A0AAJ2EUB0"/>
<evidence type="ECO:0000256" key="1">
    <source>
        <dbReference type="ARBA" id="ARBA00023015"/>
    </source>
</evidence>
<keyword evidence="2 5" id="KW-0238">DNA-binding</keyword>
<dbReference type="InterPro" id="IPR020449">
    <property type="entry name" value="Tscrpt_reg_AraC-type_HTH"/>
</dbReference>
<dbReference type="InterPro" id="IPR018062">
    <property type="entry name" value="HTH_AraC-typ_CS"/>
</dbReference>
<dbReference type="EMBL" id="JAVJAF010000001">
    <property type="protein sequence ID" value="MDR6232422.1"/>
    <property type="molecule type" value="Genomic_DNA"/>
</dbReference>
<comment type="caution">
    <text evidence="5">The sequence shown here is derived from an EMBL/GenBank/DDBJ whole genome shotgun (WGS) entry which is preliminary data.</text>
</comment>
<dbReference type="GO" id="GO:0003700">
    <property type="term" value="F:DNA-binding transcription factor activity"/>
    <property type="evidence" value="ECO:0007669"/>
    <property type="project" value="InterPro"/>
</dbReference>
<reference evidence="5" key="1">
    <citation type="submission" date="2023-08" db="EMBL/GenBank/DDBJ databases">
        <title>Functional and genomic diversity of the sorghum phyllosphere microbiome.</title>
        <authorList>
            <person name="Shade A."/>
        </authorList>
    </citation>
    <scope>NUCLEOTIDE SEQUENCE</scope>
    <source>
        <strain evidence="5">SORGH_AS_0201</strain>
    </source>
</reference>
<organism evidence="5 6">
    <name type="scientific">Pseudomonas oryzihabitans</name>
    <dbReference type="NCBI Taxonomy" id="47885"/>
    <lineage>
        <taxon>Bacteria</taxon>
        <taxon>Pseudomonadati</taxon>
        <taxon>Pseudomonadota</taxon>
        <taxon>Gammaproteobacteria</taxon>
        <taxon>Pseudomonadales</taxon>
        <taxon>Pseudomonadaceae</taxon>
        <taxon>Pseudomonas</taxon>
    </lineage>
</organism>
<name>A0AAJ2EUB0_9PSED</name>